<dbReference type="EMBL" id="WNWQ01000068">
    <property type="protein sequence ID" value="KAE9980834.1"/>
    <property type="molecule type" value="Genomic_DNA"/>
</dbReference>
<evidence type="ECO:0000313" key="4">
    <source>
        <dbReference type="EMBL" id="KAE9990750.1"/>
    </source>
</evidence>
<reference evidence="2 5" key="1">
    <citation type="submission" date="2019-11" db="EMBL/GenBank/DDBJ databases">
        <title>Venturia inaequalis Genome Resource.</title>
        <authorList>
            <person name="Lichtner F.J."/>
        </authorList>
    </citation>
    <scope>NUCLEOTIDE SEQUENCE [LARGE SCALE GENOMIC DNA]</scope>
    <source>
        <strain evidence="3 6">120213</strain>
        <strain evidence="2">Bline_iso_100314</strain>
        <strain evidence="4 7">DMI_063113</strain>
    </source>
</reference>
<keyword evidence="7" id="KW-1185">Reference proteome</keyword>
<dbReference type="Proteomes" id="UP000433883">
    <property type="component" value="Unassembled WGS sequence"/>
</dbReference>
<feature type="region of interest" description="Disordered" evidence="1">
    <location>
        <begin position="65"/>
        <end position="136"/>
    </location>
</feature>
<dbReference type="EMBL" id="WNWS01000007">
    <property type="protein sequence ID" value="KAE9988502.1"/>
    <property type="molecule type" value="Genomic_DNA"/>
</dbReference>
<proteinExistence type="predicted"/>
<evidence type="ECO:0000313" key="5">
    <source>
        <dbReference type="Proteomes" id="UP000433883"/>
    </source>
</evidence>
<gene>
    <name evidence="2" type="ORF">BLS_008163</name>
    <name evidence="4" type="ORF">EG327_000983</name>
    <name evidence="3" type="ORF">EG328_010541</name>
</gene>
<accession>A0A8H3V1Q5</accession>
<organism evidence="2 5">
    <name type="scientific">Venturia inaequalis</name>
    <name type="common">Apple scab fungus</name>
    <dbReference type="NCBI Taxonomy" id="5025"/>
    <lineage>
        <taxon>Eukaryota</taxon>
        <taxon>Fungi</taxon>
        <taxon>Dikarya</taxon>
        <taxon>Ascomycota</taxon>
        <taxon>Pezizomycotina</taxon>
        <taxon>Dothideomycetes</taxon>
        <taxon>Pleosporomycetidae</taxon>
        <taxon>Venturiales</taxon>
        <taxon>Venturiaceae</taxon>
        <taxon>Venturia</taxon>
    </lineage>
</organism>
<comment type="caution">
    <text evidence="2">The sequence shown here is derived from an EMBL/GenBank/DDBJ whole genome shotgun (WGS) entry which is preliminary data.</text>
</comment>
<feature type="compositionally biased region" description="Low complexity" evidence="1">
    <location>
        <begin position="76"/>
        <end position="129"/>
    </location>
</feature>
<dbReference type="EMBL" id="WNWR01000123">
    <property type="protein sequence ID" value="KAE9990750.1"/>
    <property type="molecule type" value="Genomic_DNA"/>
</dbReference>
<dbReference type="Proteomes" id="UP000447873">
    <property type="component" value="Unassembled WGS sequence"/>
</dbReference>
<sequence>MFVQRQIREAGIMIFATGIRLAEVEPVRDRNLRYYVCLQEFLKNADVAYIRYKEHAEALEEEEEILGDTQNTRPHPSIATGAASPAAGSASPVADPASPVAGSASPVASSASAVAGPSGTAEVVDSDSSSSDEESYAEIAADIKNHLKNLDSDSISTLMSGKDDKDLKKQYEQAAASAESKEGSKKWPEVKRMWKVTKDNGIVYAVVEFGTKIVDWWDPTLRASLTTINQNA</sequence>
<evidence type="ECO:0000313" key="7">
    <source>
        <dbReference type="Proteomes" id="UP000490939"/>
    </source>
</evidence>
<dbReference type="AlphaFoldDB" id="A0A8H3V1Q5"/>
<evidence type="ECO:0000313" key="3">
    <source>
        <dbReference type="EMBL" id="KAE9988502.1"/>
    </source>
</evidence>
<protein>
    <submittedName>
        <fullName evidence="2">Uncharacterized protein</fullName>
    </submittedName>
</protein>
<evidence type="ECO:0000313" key="6">
    <source>
        <dbReference type="Proteomes" id="UP000447873"/>
    </source>
</evidence>
<dbReference type="Proteomes" id="UP000490939">
    <property type="component" value="Unassembled WGS sequence"/>
</dbReference>
<evidence type="ECO:0000313" key="2">
    <source>
        <dbReference type="EMBL" id="KAE9980834.1"/>
    </source>
</evidence>
<name>A0A8H3V1Q5_VENIN</name>
<evidence type="ECO:0000256" key="1">
    <source>
        <dbReference type="SAM" id="MobiDB-lite"/>
    </source>
</evidence>